<protein>
    <recommendedName>
        <fullName evidence="5">Lia operon protein LiaI</fullName>
    </recommendedName>
</protein>
<gene>
    <name evidence="3" type="ORF">B0W44_04990</name>
</gene>
<evidence type="ECO:0000313" key="4">
    <source>
        <dbReference type="Proteomes" id="UP000188603"/>
    </source>
</evidence>
<evidence type="ECO:0000256" key="2">
    <source>
        <dbReference type="SAM" id="Phobius"/>
    </source>
</evidence>
<feature type="transmembrane region" description="Helical" evidence="2">
    <location>
        <begin position="62"/>
        <end position="94"/>
    </location>
</feature>
<dbReference type="RefSeq" id="WP_077719046.1">
    <property type="nucleotide sequence ID" value="NZ_CP019699.1"/>
</dbReference>
<keyword evidence="2" id="KW-1133">Transmembrane helix</keyword>
<accession>A0A1U9K592</accession>
<keyword evidence="2" id="KW-0472">Membrane</keyword>
<evidence type="ECO:0000313" key="3">
    <source>
        <dbReference type="EMBL" id="AQS55229.1"/>
    </source>
</evidence>
<keyword evidence="2" id="KW-0812">Transmembrane</keyword>
<feature type="compositionally biased region" description="Basic and acidic residues" evidence="1">
    <location>
        <begin position="113"/>
        <end position="132"/>
    </location>
</feature>
<sequence length="152" mass="16876">MAERSGSYTLGIVLVIVGGLMLLGQLGINVGWIIALVIAGYLVYKGWGLYKHAESSGKRGLGICLIVVGLLWMTGLLPIIIGLVVAAIVMYFGWNLLKSKPQATVATDPPLYDDSRELRHRDPMAKSDRRTDHLDEWEREVKNRLNAKEETE</sequence>
<name>A0A1U9K592_9BACL</name>
<dbReference type="Proteomes" id="UP000188603">
    <property type="component" value="Chromosome"/>
</dbReference>
<dbReference type="AlphaFoldDB" id="A0A1U9K592"/>
<dbReference type="STRING" id="1471761.B0W44_04990"/>
<evidence type="ECO:0008006" key="5">
    <source>
        <dbReference type="Google" id="ProtNLM"/>
    </source>
</evidence>
<feature type="region of interest" description="Disordered" evidence="1">
    <location>
        <begin position="104"/>
        <end position="132"/>
    </location>
</feature>
<proteinExistence type="predicted"/>
<keyword evidence="4" id="KW-1185">Reference proteome</keyword>
<feature type="transmembrane region" description="Helical" evidence="2">
    <location>
        <begin position="7"/>
        <end position="24"/>
    </location>
</feature>
<dbReference type="EMBL" id="CP019699">
    <property type="protein sequence ID" value="AQS55229.1"/>
    <property type="molecule type" value="Genomic_DNA"/>
</dbReference>
<feature type="transmembrane region" description="Helical" evidence="2">
    <location>
        <begin position="30"/>
        <end position="50"/>
    </location>
</feature>
<organism evidence="3 4">
    <name type="scientific">Novibacillus thermophilus</name>
    <dbReference type="NCBI Taxonomy" id="1471761"/>
    <lineage>
        <taxon>Bacteria</taxon>
        <taxon>Bacillati</taxon>
        <taxon>Bacillota</taxon>
        <taxon>Bacilli</taxon>
        <taxon>Bacillales</taxon>
        <taxon>Thermoactinomycetaceae</taxon>
        <taxon>Novibacillus</taxon>
    </lineage>
</organism>
<reference evidence="3 4" key="1">
    <citation type="journal article" date="2015" name="Int. J. Syst. Evol. Microbiol.">
        <title>Novibacillus thermophilus gen. nov., sp. nov., a Gram-staining-negative and moderately thermophilic member of the family Thermoactinomycetaceae.</title>
        <authorList>
            <person name="Yang G."/>
            <person name="Chen J."/>
            <person name="Zhou S."/>
        </authorList>
    </citation>
    <scope>NUCLEOTIDE SEQUENCE [LARGE SCALE GENOMIC DNA]</scope>
    <source>
        <strain evidence="3 4">SG-1</strain>
    </source>
</reference>
<evidence type="ECO:0000256" key="1">
    <source>
        <dbReference type="SAM" id="MobiDB-lite"/>
    </source>
</evidence>
<dbReference type="KEGG" id="ntr:B0W44_04990"/>